<dbReference type="Proteomes" id="UP000297527">
    <property type="component" value="Unassembled WGS sequence"/>
</dbReference>
<organism evidence="3 4">
    <name type="scientific">Botryotinia convoluta</name>
    <dbReference type="NCBI Taxonomy" id="54673"/>
    <lineage>
        <taxon>Eukaryota</taxon>
        <taxon>Fungi</taxon>
        <taxon>Dikarya</taxon>
        <taxon>Ascomycota</taxon>
        <taxon>Pezizomycotina</taxon>
        <taxon>Leotiomycetes</taxon>
        <taxon>Helotiales</taxon>
        <taxon>Sclerotiniaceae</taxon>
        <taxon>Botryotinia</taxon>
    </lineage>
</organism>
<evidence type="ECO:0000313" key="4">
    <source>
        <dbReference type="Proteomes" id="UP000297527"/>
    </source>
</evidence>
<evidence type="ECO:0000313" key="3">
    <source>
        <dbReference type="EMBL" id="TGO56031.1"/>
    </source>
</evidence>
<dbReference type="EMBL" id="PQXN01000083">
    <property type="protein sequence ID" value="TGO56031.1"/>
    <property type="molecule type" value="Genomic_DNA"/>
</dbReference>
<keyword evidence="4" id="KW-1185">Reference proteome</keyword>
<dbReference type="OrthoDB" id="3511171at2759"/>
<dbReference type="AlphaFoldDB" id="A0A4Z1I3A6"/>
<evidence type="ECO:0000256" key="1">
    <source>
        <dbReference type="SAM" id="Coils"/>
    </source>
</evidence>
<name>A0A4Z1I3A6_9HELO</name>
<gene>
    <name evidence="3" type="ORF">BCON_0083g00230</name>
</gene>
<protein>
    <submittedName>
        <fullName evidence="3">Uncharacterized protein</fullName>
    </submittedName>
</protein>
<accession>A0A4Z1I3A6</accession>
<feature type="region of interest" description="Disordered" evidence="2">
    <location>
        <begin position="205"/>
        <end position="225"/>
    </location>
</feature>
<proteinExistence type="predicted"/>
<feature type="coiled-coil region" evidence="1">
    <location>
        <begin position="41"/>
        <end position="68"/>
    </location>
</feature>
<sequence>MNFEVIQRANALVKICVDLSQDVYLRSESHFALFKHDAEIHKSYEEQLEAASERIKHLESKLQDQALHLCENDLTQKRLYESERTRRLEISARLRIQCHLKIEQTKSLEFAQKAKDLQERLNKMAGDYASLQAHFSNITYSITTFNDILRSEINELYLQVMQNKTEIIHNQQIIQSLASKLSLYEENAHKVLESFKLTQWKLNDSKRSAEETDANDRVPKRLKES</sequence>
<comment type="caution">
    <text evidence="3">The sequence shown here is derived from an EMBL/GenBank/DDBJ whole genome shotgun (WGS) entry which is preliminary data.</text>
</comment>
<reference evidence="3 4" key="1">
    <citation type="submission" date="2017-12" db="EMBL/GenBank/DDBJ databases">
        <title>Comparative genomics of Botrytis spp.</title>
        <authorList>
            <person name="Valero-Jimenez C.A."/>
            <person name="Tapia P."/>
            <person name="Veloso J."/>
            <person name="Silva-Moreno E."/>
            <person name="Staats M."/>
            <person name="Valdes J.H."/>
            <person name="Van Kan J.A.L."/>
        </authorList>
    </citation>
    <scope>NUCLEOTIDE SEQUENCE [LARGE SCALE GENOMIC DNA]</scope>
    <source>
        <strain evidence="3 4">MUCL11595</strain>
    </source>
</reference>
<keyword evidence="1" id="KW-0175">Coiled coil</keyword>
<evidence type="ECO:0000256" key="2">
    <source>
        <dbReference type="SAM" id="MobiDB-lite"/>
    </source>
</evidence>